<organism evidence="1 2">
    <name type="scientific">Flavobacterium cupreum</name>
    <dbReference type="NCBI Taxonomy" id="2133766"/>
    <lineage>
        <taxon>Bacteria</taxon>
        <taxon>Pseudomonadati</taxon>
        <taxon>Bacteroidota</taxon>
        <taxon>Flavobacteriia</taxon>
        <taxon>Flavobacteriales</taxon>
        <taxon>Flavobacteriaceae</taxon>
        <taxon>Flavobacterium</taxon>
    </lineage>
</organism>
<reference evidence="2" key="1">
    <citation type="journal article" date="2019" name="Syst. Appl. Microbiol.">
        <title>Flavobacterium circumlabens sp. nov. and Flavobacterium cupreum sp. nov., two psychrotrophic species isolated from Antarctic environmental samples.</title>
        <authorList>
            <person name="Kralova S."/>
            <person name="Busse H.-J."/>
            <person name="Svec P."/>
            <person name="Maslanova I."/>
            <person name="Stankova E."/>
            <person name="Bartak M."/>
            <person name="Sedlacek I."/>
        </authorList>
    </citation>
    <scope>NUCLEOTIDE SEQUENCE [LARGE SCALE GENOMIC DNA]</scope>
    <source>
        <strain evidence="2">CCM 8825</strain>
    </source>
</reference>
<evidence type="ECO:0000313" key="2">
    <source>
        <dbReference type="Proteomes" id="UP000288102"/>
    </source>
</evidence>
<dbReference type="OrthoDB" id="1446671at2"/>
<accession>A0A434A2F9</accession>
<dbReference type="RefSeq" id="WP_127340242.1">
    <property type="nucleotide sequence ID" value="NZ_QWDM01000016.1"/>
</dbReference>
<proteinExistence type="predicted"/>
<gene>
    <name evidence="1" type="ORF">D0817_20870</name>
</gene>
<dbReference type="Proteomes" id="UP000288102">
    <property type="component" value="Unassembled WGS sequence"/>
</dbReference>
<sequence>MNKRFDLVSEFNLHLDDDYKESMKITPSYYILEGYASKLLELIKQWEQLEPDTAEELYSLERKIKLLQVDLSGHLKHDLKKENKQYRTNWLILKDNVQAMKHELLNLWKEKNKD</sequence>
<evidence type="ECO:0000313" key="1">
    <source>
        <dbReference type="EMBL" id="RUT68579.1"/>
    </source>
</evidence>
<protein>
    <submittedName>
        <fullName evidence="1">Uncharacterized protein</fullName>
    </submittedName>
</protein>
<keyword evidence="2" id="KW-1185">Reference proteome</keyword>
<dbReference type="EMBL" id="QWDM01000016">
    <property type="protein sequence ID" value="RUT68579.1"/>
    <property type="molecule type" value="Genomic_DNA"/>
</dbReference>
<dbReference type="AlphaFoldDB" id="A0A434A2F9"/>
<name>A0A434A2F9_9FLAO</name>
<comment type="caution">
    <text evidence="1">The sequence shown here is derived from an EMBL/GenBank/DDBJ whole genome shotgun (WGS) entry which is preliminary data.</text>
</comment>